<dbReference type="GO" id="GO:0046872">
    <property type="term" value="F:metal ion binding"/>
    <property type="evidence" value="ECO:0007669"/>
    <property type="project" value="UniProtKB-KW"/>
</dbReference>
<dbReference type="GO" id="GO:0008353">
    <property type="term" value="F:RNA polymerase II CTD heptapeptide repeat kinase activity"/>
    <property type="evidence" value="ECO:0007669"/>
    <property type="project" value="UniProtKB-EC"/>
</dbReference>
<comment type="subcellular location">
    <subcellularLocation>
        <location evidence="2">Cytoplasm</location>
    </subcellularLocation>
</comment>
<evidence type="ECO:0000256" key="19">
    <source>
        <dbReference type="ARBA" id="ARBA00048367"/>
    </source>
</evidence>
<name>A0A976QSZ0_THEOR</name>
<accession>A0A976QSZ0</accession>
<evidence type="ECO:0000256" key="3">
    <source>
        <dbReference type="ARBA" id="ARBA00006485"/>
    </source>
</evidence>
<evidence type="ECO:0000313" key="22">
    <source>
        <dbReference type="Proteomes" id="UP000244803"/>
    </source>
</evidence>
<keyword evidence="8 21" id="KW-0808">Transferase</keyword>
<evidence type="ECO:0000256" key="2">
    <source>
        <dbReference type="ARBA" id="ARBA00004496"/>
    </source>
</evidence>
<evidence type="ECO:0000256" key="12">
    <source>
        <dbReference type="ARBA" id="ARBA00022840"/>
    </source>
</evidence>
<dbReference type="EC" id="2.7.11.22" evidence="5"/>
<feature type="domain" description="Protein kinase" evidence="20">
    <location>
        <begin position="31"/>
        <end position="468"/>
    </location>
</feature>
<comment type="similarity">
    <text evidence="3">Belongs to the protein kinase superfamily. CMGC Ser/Thr protein kinase family. CDC2/CDKX subfamily.</text>
</comment>
<dbReference type="InterPro" id="IPR050108">
    <property type="entry name" value="CDK"/>
</dbReference>
<dbReference type="EMBL" id="CP056067">
    <property type="protein sequence ID" value="UKJ89960.2"/>
    <property type="molecule type" value="Genomic_DNA"/>
</dbReference>
<dbReference type="SUPFAM" id="SSF56112">
    <property type="entry name" value="Protein kinase-like (PK-like)"/>
    <property type="match status" value="1"/>
</dbReference>
<dbReference type="InterPro" id="IPR011009">
    <property type="entry name" value="Kinase-like_dom_sf"/>
</dbReference>
<evidence type="ECO:0000256" key="4">
    <source>
        <dbReference type="ARBA" id="ARBA00012409"/>
    </source>
</evidence>
<evidence type="ECO:0000256" key="8">
    <source>
        <dbReference type="ARBA" id="ARBA00022679"/>
    </source>
</evidence>
<evidence type="ECO:0000256" key="17">
    <source>
        <dbReference type="ARBA" id="ARBA00042858"/>
    </source>
</evidence>
<evidence type="ECO:0000256" key="11">
    <source>
        <dbReference type="ARBA" id="ARBA00022777"/>
    </source>
</evidence>
<dbReference type="Proteomes" id="UP000244803">
    <property type="component" value="Chromosome 4"/>
</dbReference>
<keyword evidence="11 21" id="KW-0418">Kinase</keyword>
<dbReference type="PANTHER" id="PTHR24056">
    <property type="entry name" value="CELL DIVISION PROTEIN KINASE"/>
    <property type="match status" value="1"/>
</dbReference>
<evidence type="ECO:0000256" key="6">
    <source>
        <dbReference type="ARBA" id="ARBA00022527"/>
    </source>
</evidence>
<dbReference type="EC" id="2.7.11.23" evidence="4"/>
<evidence type="ECO:0000256" key="14">
    <source>
        <dbReference type="ARBA" id="ARBA00038543"/>
    </source>
</evidence>
<evidence type="ECO:0000259" key="20">
    <source>
        <dbReference type="PROSITE" id="PS50011"/>
    </source>
</evidence>
<dbReference type="OrthoDB" id="1732493at2759"/>
<keyword evidence="12" id="KW-0067">ATP-binding</keyword>
<evidence type="ECO:0000256" key="15">
    <source>
        <dbReference type="ARBA" id="ARBA00039612"/>
    </source>
</evidence>
<protein>
    <recommendedName>
        <fullName evidence="15">Cyclin-dependent kinase 2 homolog</fullName>
        <ecNumber evidence="5">2.7.11.22</ecNumber>
        <ecNumber evidence="4">2.7.11.23</ecNumber>
    </recommendedName>
    <alternativeName>
        <fullName evidence="16">Cell division control protein 2 homolog</fullName>
    </alternativeName>
    <alternativeName>
        <fullName evidence="17">cdc2-related kinase 2</fullName>
    </alternativeName>
</protein>
<organism evidence="21 22">
    <name type="scientific">Theileria orientalis</name>
    <dbReference type="NCBI Taxonomy" id="68886"/>
    <lineage>
        <taxon>Eukaryota</taxon>
        <taxon>Sar</taxon>
        <taxon>Alveolata</taxon>
        <taxon>Apicomplexa</taxon>
        <taxon>Aconoidasida</taxon>
        <taxon>Piroplasmida</taxon>
        <taxon>Theileriidae</taxon>
        <taxon>Theileria</taxon>
    </lineage>
</organism>
<gene>
    <name evidence="21" type="ORF">MACJ_003217</name>
</gene>
<dbReference type="GO" id="GO:0004693">
    <property type="term" value="F:cyclin-dependent protein serine/threonine kinase activity"/>
    <property type="evidence" value="ECO:0007669"/>
    <property type="project" value="UniProtKB-EC"/>
</dbReference>
<evidence type="ECO:0000256" key="1">
    <source>
        <dbReference type="ARBA" id="ARBA00001946"/>
    </source>
</evidence>
<dbReference type="Pfam" id="PF00069">
    <property type="entry name" value="Pkinase"/>
    <property type="match status" value="1"/>
</dbReference>
<dbReference type="InterPro" id="IPR008271">
    <property type="entry name" value="Ser/Thr_kinase_AS"/>
</dbReference>
<comment type="catalytic activity">
    <reaction evidence="18">
        <text>L-threonyl-[protein] + ATP = O-phospho-L-threonyl-[protein] + ADP + H(+)</text>
        <dbReference type="Rhea" id="RHEA:46608"/>
        <dbReference type="Rhea" id="RHEA-COMP:11060"/>
        <dbReference type="Rhea" id="RHEA-COMP:11605"/>
        <dbReference type="ChEBI" id="CHEBI:15378"/>
        <dbReference type="ChEBI" id="CHEBI:30013"/>
        <dbReference type="ChEBI" id="CHEBI:30616"/>
        <dbReference type="ChEBI" id="CHEBI:61977"/>
        <dbReference type="ChEBI" id="CHEBI:456216"/>
        <dbReference type="EC" id="2.7.11.22"/>
    </reaction>
</comment>
<evidence type="ECO:0000256" key="18">
    <source>
        <dbReference type="ARBA" id="ARBA00047811"/>
    </source>
</evidence>
<keyword evidence="6 21" id="KW-0723">Serine/threonine-protein kinase</keyword>
<keyword evidence="13" id="KW-0460">Magnesium</keyword>
<evidence type="ECO:0000256" key="16">
    <source>
        <dbReference type="ARBA" id="ARBA00041902"/>
    </source>
</evidence>
<comment type="catalytic activity">
    <reaction evidence="19">
        <text>L-seryl-[protein] + ATP = O-phospho-L-seryl-[protein] + ADP + H(+)</text>
        <dbReference type="Rhea" id="RHEA:17989"/>
        <dbReference type="Rhea" id="RHEA-COMP:9863"/>
        <dbReference type="Rhea" id="RHEA-COMP:11604"/>
        <dbReference type="ChEBI" id="CHEBI:15378"/>
        <dbReference type="ChEBI" id="CHEBI:29999"/>
        <dbReference type="ChEBI" id="CHEBI:30616"/>
        <dbReference type="ChEBI" id="CHEBI:83421"/>
        <dbReference type="ChEBI" id="CHEBI:456216"/>
        <dbReference type="EC" id="2.7.11.22"/>
    </reaction>
</comment>
<dbReference type="Gene3D" id="1.10.510.10">
    <property type="entry name" value="Transferase(Phosphotransferase) domain 1"/>
    <property type="match status" value="1"/>
</dbReference>
<keyword evidence="7" id="KW-0597">Phosphoprotein</keyword>
<dbReference type="SMART" id="SM00220">
    <property type="entry name" value="S_TKc"/>
    <property type="match status" value="1"/>
</dbReference>
<dbReference type="PROSITE" id="PS50011">
    <property type="entry name" value="PROTEIN_KINASE_DOM"/>
    <property type="match status" value="1"/>
</dbReference>
<dbReference type="PANTHER" id="PTHR24056:SF46">
    <property type="entry name" value="CYCLIN-DEPENDENT KINASE 5"/>
    <property type="match status" value="1"/>
</dbReference>
<evidence type="ECO:0000256" key="7">
    <source>
        <dbReference type="ARBA" id="ARBA00022553"/>
    </source>
</evidence>
<evidence type="ECO:0000256" key="13">
    <source>
        <dbReference type="ARBA" id="ARBA00022842"/>
    </source>
</evidence>
<reference evidence="21" key="1">
    <citation type="submission" date="2022-07" db="EMBL/GenBank/DDBJ databases">
        <title>Evaluation of T. orientalis genome assembly methods using nanopore sequencing and analysis of variation between genomes.</title>
        <authorList>
            <person name="Yam J."/>
            <person name="Micallef M.L."/>
            <person name="Liu M."/>
            <person name="Djordjevic S.P."/>
            <person name="Bogema D.R."/>
            <person name="Jenkins C."/>
        </authorList>
    </citation>
    <scope>NUCLEOTIDE SEQUENCE</scope>
    <source>
        <strain evidence="21">Fish Creek</strain>
    </source>
</reference>
<evidence type="ECO:0000256" key="9">
    <source>
        <dbReference type="ARBA" id="ARBA00022723"/>
    </source>
</evidence>
<dbReference type="GO" id="GO:0005634">
    <property type="term" value="C:nucleus"/>
    <property type="evidence" value="ECO:0007669"/>
    <property type="project" value="TreeGrafter"/>
</dbReference>
<keyword evidence="9" id="KW-0479">Metal-binding</keyword>
<dbReference type="GO" id="GO:0005524">
    <property type="term" value="F:ATP binding"/>
    <property type="evidence" value="ECO:0007669"/>
    <property type="project" value="UniProtKB-KW"/>
</dbReference>
<dbReference type="AlphaFoldDB" id="A0A976QSZ0"/>
<dbReference type="GO" id="GO:0005737">
    <property type="term" value="C:cytoplasm"/>
    <property type="evidence" value="ECO:0007669"/>
    <property type="project" value="UniProtKB-SubCell"/>
</dbReference>
<proteinExistence type="inferred from homology"/>
<evidence type="ECO:0000256" key="10">
    <source>
        <dbReference type="ARBA" id="ARBA00022741"/>
    </source>
</evidence>
<evidence type="ECO:0000256" key="5">
    <source>
        <dbReference type="ARBA" id="ARBA00012425"/>
    </source>
</evidence>
<evidence type="ECO:0000313" key="21">
    <source>
        <dbReference type="EMBL" id="UKJ89960.2"/>
    </source>
</evidence>
<keyword evidence="10" id="KW-0547">Nucleotide-binding</keyword>
<comment type="cofactor">
    <cofactor evidence="1">
        <name>Mg(2+)</name>
        <dbReference type="ChEBI" id="CHEBI:18420"/>
    </cofactor>
</comment>
<dbReference type="InterPro" id="IPR000719">
    <property type="entry name" value="Prot_kinase_dom"/>
</dbReference>
<comment type="subunit">
    <text evidence="14">May form a complex composed of at least the catalytic subunit CRK2 and a cyclin.</text>
</comment>
<dbReference type="PROSITE" id="PS00108">
    <property type="entry name" value="PROTEIN_KINASE_ST"/>
    <property type="match status" value="1"/>
</dbReference>
<sequence>MPRVNHNYRYSDFKCDLSGELLTFPRIKHVIKIGEKLGCGAYGDVFRGYIVSDYRDSFAKRKTHVENVKSPSLRSLMNNETASNLSSVNLKHIDTVTVYSNTDLTECIDTTFNSSGHEEFTDNRHIDERTDFAIKYFKDDSIQMLEEGFTAGTIRELSIMKVRFQISYLPQSVRDHPNVVKLVDVYVGEHIGITNRLNTQIGDLLKDESRSLDRDFPFYPFKDSQMYALGLYEFCKGGDLGRAIFRKMSKGNNGFTLSEVKWLSFQLLNGLAFLHNKKIEHRDLKPNNIMLDSHESYPVLKIGDWGLGREFRSLDGTITPTACTMFYRPIEVILGSISFASSDSSNPTFKFSHHYGINVDIWSAACIIAEMATGKPLFHGNSDFQVLSRIVTMLGRPTEEEWKNCSRAEHYPFNGSLYHIKYENKMENLRTALKGKMDDVGLDLLLKMLEYNPHKRISAQAALSHRWFTDVDFRRLDALGVVNCMTESLNGLLGKKVFDVIEMRSKGVLTTTLISHVLHNDDPAKAKIIEAMGRDHRSVCYETRQHAIPCILQRVRFNNGDLKKPPGYDSTR</sequence>